<protein>
    <submittedName>
        <fullName evidence="1">Uncharacterized protein</fullName>
    </submittedName>
</protein>
<comment type="caution">
    <text evidence="1">The sequence shown here is derived from an EMBL/GenBank/DDBJ whole genome shotgun (WGS) entry which is preliminary data.</text>
</comment>
<organism evidence="1">
    <name type="scientific">mine drainage metagenome</name>
    <dbReference type="NCBI Taxonomy" id="410659"/>
    <lineage>
        <taxon>unclassified sequences</taxon>
        <taxon>metagenomes</taxon>
        <taxon>ecological metagenomes</taxon>
    </lineage>
</organism>
<dbReference type="AlphaFoldDB" id="A0A1J5P2G2"/>
<dbReference type="EMBL" id="MLJW01007793">
    <property type="protein sequence ID" value="OIQ64848.1"/>
    <property type="molecule type" value="Genomic_DNA"/>
</dbReference>
<accession>A0A1J5P2G2</accession>
<sequence length="65" mass="7477">MRGFPFFCFTSSFRPEMVVKKSAPTAGPLRLQPGHRRQEGNLNPARVTCRKGVILAEVQRKRHPW</sequence>
<evidence type="ECO:0000313" key="1">
    <source>
        <dbReference type="EMBL" id="OIQ64848.1"/>
    </source>
</evidence>
<name>A0A1J5P2G2_9ZZZZ</name>
<proteinExistence type="predicted"/>
<gene>
    <name evidence="1" type="ORF">GALL_536000</name>
</gene>
<reference evidence="1" key="1">
    <citation type="submission" date="2016-10" db="EMBL/GenBank/DDBJ databases">
        <title>Sequence of Gallionella enrichment culture.</title>
        <authorList>
            <person name="Poehlein A."/>
            <person name="Muehling M."/>
            <person name="Daniel R."/>
        </authorList>
    </citation>
    <scope>NUCLEOTIDE SEQUENCE</scope>
</reference>